<dbReference type="Proteomes" id="UP001062846">
    <property type="component" value="Chromosome 13"/>
</dbReference>
<name>A0ACC0L5K3_RHOML</name>
<comment type="caution">
    <text evidence="1">The sequence shown here is derived from an EMBL/GenBank/DDBJ whole genome shotgun (WGS) entry which is preliminary data.</text>
</comment>
<sequence length="173" mass="18306">MLVSVWRSPFLNSIKYPWRPSLCFFCQVFGHTDDMGGHKSAAMLPRDGIVLYKDGITSDGGIGIDVSTIVVQGLGMASIATARVGPVRSIKGKVKNEVEVRTTYAFVALDVGMDDVLGVVVPINGPTGRAGVSFVPATSELGVVGGRMVKTLVCKTNVVGHAVDVDQMVQILT</sequence>
<reference evidence="1" key="1">
    <citation type="submission" date="2022-02" db="EMBL/GenBank/DDBJ databases">
        <title>Plant Genome Project.</title>
        <authorList>
            <person name="Zhang R.-G."/>
        </authorList>
    </citation>
    <scope>NUCLEOTIDE SEQUENCE</scope>
    <source>
        <strain evidence="1">AT1</strain>
    </source>
</reference>
<protein>
    <submittedName>
        <fullName evidence="1">Uncharacterized protein</fullName>
    </submittedName>
</protein>
<evidence type="ECO:0000313" key="2">
    <source>
        <dbReference type="Proteomes" id="UP001062846"/>
    </source>
</evidence>
<accession>A0ACC0L5K3</accession>
<proteinExistence type="predicted"/>
<evidence type="ECO:0000313" key="1">
    <source>
        <dbReference type="EMBL" id="KAI8523483.1"/>
    </source>
</evidence>
<organism evidence="1 2">
    <name type="scientific">Rhododendron molle</name>
    <name type="common">Chinese azalea</name>
    <name type="synonym">Azalea mollis</name>
    <dbReference type="NCBI Taxonomy" id="49168"/>
    <lineage>
        <taxon>Eukaryota</taxon>
        <taxon>Viridiplantae</taxon>
        <taxon>Streptophyta</taxon>
        <taxon>Embryophyta</taxon>
        <taxon>Tracheophyta</taxon>
        <taxon>Spermatophyta</taxon>
        <taxon>Magnoliopsida</taxon>
        <taxon>eudicotyledons</taxon>
        <taxon>Gunneridae</taxon>
        <taxon>Pentapetalae</taxon>
        <taxon>asterids</taxon>
        <taxon>Ericales</taxon>
        <taxon>Ericaceae</taxon>
        <taxon>Ericoideae</taxon>
        <taxon>Rhodoreae</taxon>
        <taxon>Rhododendron</taxon>
    </lineage>
</organism>
<dbReference type="EMBL" id="CM046400">
    <property type="protein sequence ID" value="KAI8523483.1"/>
    <property type="molecule type" value="Genomic_DNA"/>
</dbReference>
<keyword evidence="2" id="KW-1185">Reference proteome</keyword>
<gene>
    <name evidence="1" type="ORF">RHMOL_Rhmol13G0077400</name>
</gene>